<proteinExistence type="predicted"/>
<feature type="transmembrane region" description="Helical" evidence="1">
    <location>
        <begin position="125"/>
        <end position="147"/>
    </location>
</feature>
<gene>
    <name evidence="2" type="primary">LOC114330513</name>
</gene>
<name>A0A6P7FIC3_DIAVI</name>
<organism evidence="2">
    <name type="scientific">Diabrotica virgifera virgifera</name>
    <name type="common">western corn rootworm</name>
    <dbReference type="NCBI Taxonomy" id="50390"/>
    <lineage>
        <taxon>Eukaryota</taxon>
        <taxon>Metazoa</taxon>
        <taxon>Ecdysozoa</taxon>
        <taxon>Arthropoda</taxon>
        <taxon>Hexapoda</taxon>
        <taxon>Insecta</taxon>
        <taxon>Pterygota</taxon>
        <taxon>Neoptera</taxon>
        <taxon>Endopterygota</taxon>
        <taxon>Coleoptera</taxon>
        <taxon>Polyphaga</taxon>
        <taxon>Cucujiformia</taxon>
        <taxon>Chrysomeloidea</taxon>
        <taxon>Chrysomelidae</taxon>
        <taxon>Galerucinae</taxon>
        <taxon>Diabroticina</taxon>
        <taxon>Diabroticites</taxon>
        <taxon>Diabrotica</taxon>
    </lineage>
</organism>
<dbReference type="RefSeq" id="XP_028135661.1">
    <property type="nucleotide sequence ID" value="XM_028279860.1"/>
</dbReference>
<feature type="transmembrane region" description="Helical" evidence="1">
    <location>
        <begin position="35"/>
        <end position="58"/>
    </location>
</feature>
<keyword evidence="1" id="KW-1133">Transmembrane helix</keyword>
<evidence type="ECO:0000256" key="1">
    <source>
        <dbReference type="SAM" id="Phobius"/>
    </source>
</evidence>
<feature type="transmembrane region" description="Helical" evidence="1">
    <location>
        <begin position="174"/>
        <end position="197"/>
    </location>
</feature>
<protein>
    <submittedName>
        <fullName evidence="2">Uncharacterized protein LOC114330513</fullName>
    </submittedName>
</protein>
<dbReference type="AlphaFoldDB" id="A0A6P7FIC3"/>
<sequence length="314" mass="36307">MNSNQQEKQGDNLQIILTTLLMWVNKDYEWKRASCFLTILALIQTHMVAGGVLLYYKYGTFKALVPYITTFTLTLPGSGCLYIFAFYHHKIYNILYSTIVASRQLSIQDIEFENISAKQARTMKILSLTIISLCFSAHLLFVLPTVFNDYDITLTCWFIREYCGTSFSASTLLWLLRAAVLVASLATAYPCVLMGYLQYHISLQIRWIAKYIENNFTITGNPEEHLYSFVYQQTVYSNLKRAVKLYLRISRVFDLLFQLQNATMLFLIATYILCTAGIIFFVMTVSIPYVSTKTIKFITVKNIYFCSLYKIMNK</sequence>
<accession>A0A6P7FIC3</accession>
<dbReference type="InParanoid" id="A0A6P7FIC3"/>
<keyword evidence="1" id="KW-0812">Transmembrane</keyword>
<evidence type="ECO:0000313" key="2">
    <source>
        <dbReference type="RefSeq" id="XP_028135661.1"/>
    </source>
</evidence>
<feature type="transmembrane region" description="Helical" evidence="1">
    <location>
        <begin position="64"/>
        <end position="87"/>
    </location>
</feature>
<feature type="transmembrane region" description="Helical" evidence="1">
    <location>
        <begin position="265"/>
        <end position="290"/>
    </location>
</feature>
<keyword evidence="1" id="KW-0472">Membrane</keyword>
<reference evidence="2" key="1">
    <citation type="submission" date="2025-08" db="UniProtKB">
        <authorList>
            <consortium name="RefSeq"/>
        </authorList>
    </citation>
    <scope>IDENTIFICATION</scope>
    <source>
        <tissue evidence="2">Whole insect</tissue>
    </source>
</reference>